<name>A0ABV6Z1N0_UNCC1</name>
<dbReference type="Pfam" id="PF03783">
    <property type="entry name" value="CsgG"/>
    <property type="match status" value="1"/>
</dbReference>
<organism evidence="1 2">
    <name type="scientific">candidate division CSSED10-310 bacterium</name>
    <dbReference type="NCBI Taxonomy" id="2855610"/>
    <lineage>
        <taxon>Bacteria</taxon>
        <taxon>Bacteria division CSSED10-310</taxon>
    </lineage>
</organism>
<protein>
    <submittedName>
        <fullName evidence="1">CsgG/HfaB family protein</fullName>
    </submittedName>
</protein>
<evidence type="ECO:0000313" key="2">
    <source>
        <dbReference type="Proteomes" id="UP001594351"/>
    </source>
</evidence>
<gene>
    <name evidence="1" type="ORF">ACFL27_19275</name>
</gene>
<accession>A0ABV6Z1N0</accession>
<comment type="caution">
    <text evidence="1">The sequence shown here is derived from an EMBL/GenBank/DDBJ whole genome shotgun (WGS) entry which is preliminary data.</text>
</comment>
<dbReference type="Proteomes" id="UP001594351">
    <property type="component" value="Unassembled WGS sequence"/>
</dbReference>
<keyword evidence="2" id="KW-1185">Reference proteome</keyword>
<dbReference type="InterPro" id="IPR005534">
    <property type="entry name" value="Curli_assmbl/transp-comp_CsgG"/>
</dbReference>
<dbReference type="EMBL" id="JBHPBY010000300">
    <property type="protein sequence ID" value="MFC1852345.1"/>
    <property type="molecule type" value="Genomic_DNA"/>
</dbReference>
<dbReference type="PROSITE" id="PS51257">
    <property type="entry name" value="PROKAR_LIPOPROTEIN"/>
    <property type="match status" value="1"/>
</dbReference>
<sequence>MRVKRIHTITYSRLITLCALAIGVIVFAGCGAGKVETPALAGSPVRAVPPPPTEKELVALVGFENKSTYSADKLWETSAEMLMSELIRMSYFRVVEWEKMKSLFDREALRTCSLIKDPDKRNQARGILLCQYFLSGALTRFDVVQQSQVSAISKAKTFETNVRVDLLLQDARSGEYLSQGRGEAKAVKTYKGSIGGGQAGTWDPASANEALELALSSALSQLIDSYANSRGRK</sequence>
<dbReference type="Gene3D" id="3.40.50.10610">
    <property type="entry name" value="ABC-type transport auxiliary lipoprotein component"/>
    <property type="match status" value="1"/>
</dbReference>
<evidence type="ECO:0000313" key="1">
    <source>
        <dbReference type="EMBL" id="MFC1852345.1"/>
    </source>
</evidence>
<proteinExistence type="predicted"/>
<reference evidence="1 2" key="1">
    <citation type="submission" date="2024-09" db="EMBL/GenBank/DDBJ databases">
        <title>Laminarin stimulates single cell rates of sulfate reduction while oxygen inhibits transcriptomic activity in coastal marine sediment.</title>
        <authorList>
            <person name="Lindsay M."/>
            <person name="Orcutt B."/>
            <person name="Emerson D."/>
            <person name="Stepanauskas R."/>
            <person name="D'Angelo T."/>
        </authorList>
    </citation>
    <scope>NUCLEOTIDE SEQUENCE [LARGE SCALE GENOMIC DNA]</scope>
    <source>
        <strain evidence="1">SAG AM-311-K15</strain>
    </source>
</reference>